<dbReference type="AlphaFoldDB" id="A0A1Y2J316"/>
<organism evidence="1 2">
    <name type="scientific">Trametes coccinea (strain BRFM310)</name>
    <name type="common">Pycnoporus coccineus</name>
    <dbReference type="NCBI Taxonomy" id="1353009"/>
    <lineage>
        <taxon>Eukaryota</taxon>
        <taxon>Fungi</taxon>
        <taxon>Dikarya</taxon>
        <taxon>Basidiomycota</taxon>
        <taxon>Agaricomycotina</taxon>
        <taxon>Agaricomycetes</taxon>
        <taxon>Polyporales</taxon>
        <taxon>Polyporaceae</taxon>
        <taxon>Trametes</taxon>
    </lineage>
</organism>
<name>A0A1Y2J316_TRAC3</name>
<proteinExistence type="predicted"/>
<dbReference type="OrthoDB" id="2535938at2759"/>
<dbReference type="EMBL" id="KZ084087">
    <property type="protein sequence ID" value="OSD07737.1"/>
    <property type="molecule type" value="Genomic_DNA"/>
</dbReference>
<keyword evidence="2" id="KW-1185">Reference proteome</keyword>
<feature type="non-terminal residue" evidence="1">
    <location>
        <position position="1"/>
    </location>
</feature>
<feature type="non-terminal residue" evidence="1">
    <location>
        <position position="135"/>
    </location>
</feature>
<protein>
    <submittedName>
        <fullName evidence="1">Uncharacterized protein</fullName>
    </submittedName>
</protein>
<dbReference type="STRING" id="1353009.A0A1Y2J316"/>
<evidence type="ECO:0000313" key="2">
    <source>
        <dbReference type="Proteomes" id="UP000193067"/>
    </source>
</evidence>
<dbReference type="Gene3D" id="3.60.130.30">
    <property type="match status" value="1"/>
</dbReference>
<sequence>TNHHQMVPYVSQEVTLHQETYQNLCDAFEDFFLWMDEKLRQYLPQLHEEIAVFVDILPGKTASPSYPFSSFVINFNVMTKVHRDHGDLLACLVLPIGCFRGGELCLAEPGLVAKRHSGDVAIFQSFRISHFNLPY</sequence>
<reference evidence="1 2" key="1">
    <citation type="journal article" date="2015" name="Biotechnol. Biofuels">
        <title>Enhanced degradation of softwood versus hardwood by the white-rot fungus Pycnoporus coccineus.</title>
        <authorList>
            <person name="Couturier M."/>
            <person name="Navarro D."/>
            <person name="Chevret D."/>
            <person name="Henrissat B."/>
            <person name="Piumi F."/>
            <person name="Ruiz-Duenas F.J."/>
            <person name="Martinez A.T."/>
            <person name="Grigoriev I.V."/>
            <person name="Riley R."/>
            <person name="Lipzen A."/>
            <person name="Berrin J.G."/>
            <person name="Master E.R."/>
            <person name="Rosso M.N."/>
        </authorList>
    </citation>
    <scope>NUCLEOTIDE SEQUENCE [LARGE SCALE GENOMIC DNA]</scope>
    <source>
        <strain evidence="1 2">BRFM310</strain>
    </source>
</reference>
<gene>
    <name evidence="1" type="ORF">PYCCODRAFT_1352482</name>
</gene>
<accession>A0A1Y2J316</accession>
<dbReference type="Proteomes" id="UP000193067">
    <property type="component" value="Unassembled WGS sequence"/>
</dbReference>
<evidence type="ECO:0000313" key="1">
    <source>
        <dbReference type="EMBL" id="OSD07737.1"/>
    </source>
</evidence>